<comment type="caution">
    <text evidence="3">The sequence shown here is derived from an EMBL/GenBank/DDBJ whole genome shotgun (WGS) entry which is preliminary data.</text>
</comment>
<keyword evidence="1" id="KW-0812">Transmembrane</keyword>
<name>A0A834EHP9_9CHIR</name>
<feature type="transmembrane region" description="Helical" evidence="1">
    <location>
        <begin position="42"/>
        <end position="67"/>
    </location>
</feature>
<evidence type="ECO:0000313" key="4">
    <source>
        <dbReference type="Proteomes" id="UP000664940"/>
    </source>
</evidence>
<feature type="signal peptide" evidence="2">
    <location>
        <begin position="1"/>
        <end position="26"/>
    </location>
</feature>
<dbReference type="AlphaFoldDB" id="A0A834EHP9"/>
<keyword evidence="1" id="KW-0472">Membrane</keyword>
<keyword evidence="1" id="KW-1133">Transmembrane helix</keyword>
<keyword evidence="2" id="KW-0732">Signal</keyword>
<reference evidence="3 4" key="1">
    <citation type="journal article" date="2020" name="Nature">
        <title>Six reference-quality genomes reveal evolution of bat adaptations.</title>
        <authorList>
            <person name="Jebb D."/>
            <person name="Huang Z."/>
            <person name="Pippel M."/>
            <person name="Hughes G.M."/>
            <person name="Lavrichenko K."/>
            <person name="Devanna P."/>
            <person name="Winkler S."/>
            <person name="Jermiin L.S."/>
            <person name="Skirmuntt E.C."/>
            <person name="Katzourakis A."/>
            <person name="Burkitt-Gray L."/>
            <person name="Ray D.A."/>
            <person name="Sullivan K.A.M."/>
            <person name="Roscito J.G."/>
            <person name="Kirilenko B.M."/>
            <person name="Davalos L.M."/>
            <person name="Corthals A.P."/>
            <person name="Power M.L."/>
            <person name="Jones G."/>
            <person name="Ransome R.D."/>
            <person name="Dechmann D.K.N."/>
            <person name="Locatelli A.G."/>
            <person name="Puechmaille S.J."/>
            <person name="Fedrigo O."/>
            <person name="Jarvis E.D."/>
            <person name="Hiller M."/>
            <person name="Vernes S.C."/>
            <person name="Myers E.W."/>
            <person name="Teeling E.C."/>
        </authorList>
    </citation>
    <scope>NUCLEOTIDE SEQUENCE [LARGE SCALE GENOMIC DNA]</scope>
    <source>
        <strain evidence="3">Bat1K_MPI-CBG_1</strain>
    </source>
</reference>
<dbReference type="EMBL" id="JABVXQ010000004">
    <property type="protein sequence ID" value="KAF6114727.1"/>
    <property type="molecule type" value="Genomic_DNA"/>
</dbReference>
<accession>A0A834EHP9</accession>
<evidence type="ECO:0000256" key="2">
    <source>
        <dbReference type="SAM" id="SignalP"/>
    </source>
</evidence>
<evidence type="ECO:0000313" key="3">
    <source>
        <dbReference type="EMBL" id="KAF6114727.1"/>
    </source>
</evidence>
<feature type="chain" id="PRO_5032477174" evidence="2">
    <location>
        <begin position="27"/>
        <end position="144"/>
    </location>
</feature>
<proteinExistence type="predicted"/>
<evidence type="ECO:0000256" key="1">
    <source>
        <dbReference type="SAM" id="Phobius"/>
    </source>
</evidence>
<sequence>MRSSQMQKTFFLVFCSMACLLQPVDAHLLLLRLTWKAKASIWASLMPGVIPFFTSLFLFCMSLHCLVSQSFLFSSHYVILSILLQQFCIRAIAQGRFCFSNHLKISETFPWTSAMQLSWSFPSEHSGFWLWQVPVSEPPPLPVA</sequence>
<organism evidence="3 4">
    <name type="scientific">Phyllostomus discolor</name>
    <name type="common">pale spear-nosed bat</name>
    <dbReference type="NCBI Taxonomy" id="89673"/>
    <lineage>
        <taxon>Eukaryota</taxon>
        <taxon>Metazoa</taxon>
        <taxon>Chordata</taxon>
        <taxon>Craniata</taxon>
        <taxon>Vertebrata</taxon>
        <taxon>Euteleostomi</taxon>
        <taxon>Mammalia</taxon>
        <taxon>Eutheria</taxon>
        <taxon>Laurasiatheria</taxon>
        <taxon>Chiroptera</taxon>
        <taxon>Yangochiroptera</taxon>
        <taxon>Phyllostomidae</taxon>
        <taxon>Phyllostominae</taxon>
        <taxon>Phyllostomus</taxon>
    </lineage>
</organism>
<gene>
    <name evidence="3" type="ORF">HJG60_010661</name>
</gene>
<protein>
    <submittedName>
        <fullName evidence="3">Uncharacterized protein</fullName>
    </submittedName>
</protein>
<dbReference type="Proteomes" id="UP000664940">
    <property type="component" value="Unassembled WGS sequence"/>
</dbReference>